<dbReference type="CDD" id="cd01450">
    <property type="entry name" value="vWFA_subfamily_ECM"/>
    <property type="match status" value="1"/>
</dbReference>
<feature type="domain" description="VWFA" evidence="3">
    <location>
        <begin position="10"/>
        <end position="189"/>
    </location>
</feature>
<dbReference type="Gene3D" id="1.10.1280.10">
    <property type="entry name" value="Di-copper center containing domain from catechol oxidase"/>
    <property type="match status" value="1"/>
</dbReference>
<dbReference type="InterPro" id="IPR050316">
    <property type="entry name" value="Tyrosinase/Hemocyanin"/>
</dbReference>
<dbReference type="InterPro" id="IPR002035">
    <property type="entry name" value="VWF_A"/>
</dbReference>
<evidence type="ECO:0000313" key="4">
    <source>
        <dbReference type="EMBL" id="CAH3173225.1"/>
    </source>
</evidence>
<dbReference type="Pfam" id="PF00092">
    <property type="entry name" value="VWA"/>
    <property type="match status" value="1"/>
</dbReference>
<dbReference type="PRINTS" id="PR00092">
    <property type="entry name" value="TYROSINASE"/>
</dbReference>
<sequence>KGSGLTPQIQLTLAIPSTTTVGSRNFLLLKTFARKLVQEFSVSPSGTRVAMVTYSHDPHLDFSWHEFFNMECTLKAISSIRFAAGRSASLDHLLHFLTSNLYSQPKKEKLKAQQLLFLIAESNSFDSSALTALRTAKSLAENGVEVFVFKVGGKQVINIDLSKVASEPLDTHVFQVNDFKDLLKASKAFNGKGFNHSCSGEGIVYDECNRRCLCKVGRPSDCYRIRKEFTEMSFTERRRYVRAFKAVSTEDPYNRTYDALTALHPMFFKVIHEKKFFFPWHRWYLYEFENLLRRVDCRVTVPYWNWARAVSENRLWRHTGLRDIWNPGTHGFGGNGDSRSGCVESGPFKEGKWSLPTWLNSECLSREFDYDTDLPGQRFVNSLNRITWSRFSRFEAAVNRMHNDFHDAIGGTMSEDESAVAPEFWCHHAFLDKIWSNWQVRGPKYKFAYYRSINGTLPGATHFGREFMDLRYQPQCVRVLYEETRERNKDH</sequence>
<dbReference type="SUPFAM" id="SSF48056">
    <property type="entry name" value="Di-copper centre-containing domain"/>
    <property type="match status" value="1"/>
</dbReference>
<evidence type="ECO:0000256" key="1">
    <source>
        <dbReference type="ARBA" id="ARBA00022723"/>
    </source>
</evidence>
<accession>A0ABN8R7D4</accession>
<organism evidence="4 5">
    <name type="scientific">Porites lobata</name>
    <dbReference type="NCBI Taxonomy" id="104759"/>
    <lineage>
        <taxon>Eukaryota</taxon>
        <taxon>Metazoa</taxon>
        <taxon>Cnidaria</taxon>
        <taxon>Anthozoa</taxon>
        <taxon>Hexacorallia</taxon>
        <taxon>Scleractinia</taxon>
        <taxon>Fungiina</taxon>
        <taxon>Poritidae</taxon>
        <taxon>Porites</taxon>
    </lineage>
</organism>
<name>A0ABN8R7D4_9CNID</name>
<keyword evidence="1" id="KW-0479">Metal-binding</keyword>
<dbReference type="PANTHER" id="PTHR11474:SF126">
    <property type="entry name" value="TYROSINASE-LIKE PROTEIN TYR-1-RELATED"/>
    <property type="match status" value="1"/>
</dbReference>
<dbReference type="SUPFAM" id="SSF53300">
    <property type="entry name" value="vWA-like"/>
    <property type="match status" value="1"/>
</dbReference>
<dbReference type="Gene3D" id="3.40.50.410">
    <property type="entry name" value="von Willebrand factor, type A domain"/>
    <property type="match status" value="1"/>
</dbReference>
<evidence type="ECO:0000256" key="2">
    <source>
        <dbReference type="ARBA" id="ARBA00023008"/>
    </source>
</evidence>
<comment type="caution">
    <text evidence="4">The sequence shown here is derived from an EMBL/GenBank/DDBJ whole genome shotgun (WGS) entry which is preliminary data.</text>
</comment>
<dbReference type="Pfam" id="PF00264">
    <property type="entry name" value="Tyrosinase"/>
    <property type="match status" value="1"/>
</dbReference>
<dbReference type="InterPro" id="IPR002227">
    <property type="entry name" value="Tyrosinase_Cu-bd"/>
</dbReference>
<feature type="non-terminal residue" evidence="4">
    <location>
        <position position="1"/>
    </location>
</feature>
<reference evidence="4 5" key="1">
    <citation type="submission" date="2022-05" db="EMBL/GenBank/DDBJ databases">
        <authorList>
            <consortium name="Genoscope - CEA"/>
            <person name="William W."/>
        </authorList>
    </citation>
    <scope>NUCLEOTIDE SEQUENCE [LARGE SCALE GENOMIC DNA]</scope>
</reference>
<dbReference type="EMBL" id="CALNXK010000179">
    <property type="protein sequence ID" value="CAH3173225.1"/>
    <property type="molecule type" value="Genomic_DNA"/>
</dbReference>
<dbReference type="InterPro" id="IPR036465">
    <property type="entry name" value="vWFA_dom_sf"/>
</dbReference>
<dbReference type="InterPro" id="IPR008922">
    <property type="entry name" value="Di-copper_centre_dom_sf"/>
</dbReference>
<protein>
    <recommendedName>
        <fullName evidence="3">VWFA domain-containing protein</fullName>
    </recommendedName>
</protein>
<evidence type="ECO:0000313" key="5">
    <source>
        <dbReference type="Proteomes" id="UP001159405"/>
    </source>
</evidence>
<dbReference type="Proteomes" id="UP001159405">
    <property type="component" value="Unassembled WGS sequence"/>
</dbReference>
<keyword evidence="5" id="KW-1185">Reference proteome</keyword>
<dbReference type="SMART" id="SM00327">
    <property type="entry name" value="VWA"/>
    <property type="match status" value="1"/>
</dbReference>
<keyword evidence="2" id="KW-0186">Copper</keyword>
<dbReference type="PANTHER" id="PTHR11474">
    <property type="entry name" value="TYROSINASE FAMILY MEMBER"/>
    <property type="match status" value="1"/>
</dbReference>
<proteinExistence type="predicted"/>
<evidence type="ECO:0000259" key="3">
    <source>
        <dbReference type="PROSITE" id="PS50234"/>
    </source>
</evidence>
<gene>
    <name evidence="4" type="ORF">PLOB_00014017</name>
</gene>
<dbReference type="PROSITE" id="PS50234">
    <property type="entry name" value="VWFA"/>
    <property type="match status" value="1"/>
</dbReference>
<dbReference type="PROSITE" id="PS00497">
    <property type="entry name" value="TYROSINASE_1"/>
    <property type="match status" value="1"/>
</dbReference>